<keyword evidence="2" id="KW-1133">Transmembrane helix</keyword>
<evidence type="ECO:0008006" key="5">
    <source>
        <dbReference type="Google" id="ProtNLM"/>
    </source>
</evidence>
<keyword evidence="2" id="KW-0812">Transmembrane</keyword>
<name>A0ABU6X8P1_9FABA</name>
<sequence length="161" mass="18523">MNIIGSKNKKRVTLEESDENEEKNSSNERVLECSNKNGEGDKQELPENLNTCPCQNPSQSKRKNVVRVRVKNGIPTQAENSSSFFAEILAIIFFSFFYSIGTTRLLILFVFHFPHGFVLLLLVVVRCKSQEPLRFRRVKREREKLLAAIKERGGCWDLDCD</sequence>
<reference evidence="3 4" key="1">
    <citation type="journal article" date="2023" name="Plants (Basel)">
        <title>Bridging the Gap: Combining Genomics and Transcriptomics Approaches to Understand Stylosanthes scabra, an Orphan Legume from the Brazilian Caatinga.</title>
        <authorList>
            <person name="Ferreira-Neto J.R.C."/>
            <person name="da Silva M.D."/>
            <person name="Binneck E."/>
            <person name="de Melo N.F."/>
            <person name="da Silva R.H."/>
            <person name="de Melo A.L.T.M."/>
            <person name="Pandolfi V."/>
            <person name="Bustamante F.O."/>
            <person name="Brasileiro-Vidal A.C."/>
            <person name="Benko-Iseppon A.M."/>
        </authorList>
    </citation>
    <scope>NUCLEOTIDE SEQUENCE [LARGE SCALE GENOMIC DNA]</scope>
    <source>
        <tissue evidence="3">Leaves</tissue>
    </source>
</reference>
<feature type="region of interest" description="Disordered" evidence="1">
    <location>
        <begin position="1"/>
        <end position="48"/>
    </location>
</feature>
<dbReference type="EMBL" id="JASCZI010211502">
    <property type="protein sequence ID" value="MED6193318.1"/>
    <property type="molecule type" value="Genomic_DNA"/>
</dbReference>
<evidence type="ECO:0000256" key="1">
    <source>
        <dbReference type="SAM" id="MobiDB-lite"/>
    </source>
</evidence>
<protein>
    <recommendedName>
        <fullName evidence="5">Transmembrane protein</fullName>
    </recommendedName>
</protein>
<evidence type="ECO:0000313" key="3">
    <source>
        <dbReference type="EMBL" id="MED6193318.1"/>
    </source>
</evidence>
<gene>
    <name evidence="3" type="ORF">PIB30_018064</name>
</gene>
<proteinExistence type="predicted"/>
<comment type="caution">
    <text evidence="3">The sequence shown here is derived from an EMBL/GenBank/DDBJ whole genome shotgun (WGS) entry which is preliminary data.</text>
</comment>
<evidence type="ECO:0000313" key="4">
    <source>
        <dbReference type="Proteomes" id="UP001341840"/>
    </source>
</evidence>
<evidence type="ECO:0000256" key="2">
    <source>
        <dbReference type="SAM" id="Phobius"/>
    </source>
</evidence>
<dbReference type="Proteomes" id="UP001341840">
    <property type="component" value="Unassembled WGS sequence"/>
</dbReference>
<feature type="compositionally biased region" description="Basic and acidic residues" evidence="1">
    <location>
        <begin position="22"/>
        <end position="31"/>
    </location>
</feature>
<feature type="transmembrane region" description="Helical" evidence="2">
    <location>
        <begin position="84"/>
        <end position="100"/>
    </location>
</feature>
<accession>A0ABU6X8P1</accession>
<organism evidence="3 4">
    <name type="scientific">Stylosanthes scabra</name>
    <dbReference type="NCBI Taxonomy" id="79078"/>
    <lineage>
        <taxon>Eukaryota</taxon>
        <taxon>Viridiplantae</taxon>
        <taxon>Streptophyta</taxon>
        <taxon>Embryophyta</taxon>
        <taxon>Tracheophyta</taxon>
        <taxon>Spermatophyta</taxon>
        <taxon>Magnoliopsida</taxon>
        <taxon>eudicotyledons</taxon>
        <taxon>Gunneridae</taxon>
        <taxon>Pentapetalae</taxon>
        <taxon>rosids</taxon>
        <taxon>fabids</taxon>
        <taxon>Fabales</taxon>
        <taxon>Fabaceae</taxon>
        <taxon>Papilionoideae</taxon>
        <taxon>50 kb inversion clade</taxon>
        <taxon>dalbergioids sensu lato</taxon>
        <taxon>Dalbergieae</taxon>
        <taxon>Pterocarpus clade</taxon>
        <taxon>Stylosanthes</taxon>
    </lineage>
</organism>
<keyword evidence="4" id="KW-1185">Reference proteome</keyword>
<feature type="transmembrane region" description="Helical" evidence="2">
    <location>
        <begin position="106"/>
        <end position="127"/>
    </location>
</feature>
<keyword evidence="2" id="KW-0472">Membrane</keyword>